<organism evidence="2 3">
    <name type="scientific">Caenorhabditis briggsae</name>
    <dbReference type="NCBI Taxonomy" id="6238"/>
    <lineage>
        <taxon>Eukaryota</taxon>
        <taxon>Metazoa</taxon>
        <taxon>Ecdysozoa</taxon>
        <taxon>Nematoda</taxon>
        <taxon>Chromadorea</taxon>
        <taxon>Rhabditida</taxon>
        <taxon>Rhabditina</taxon>
        <taxon>Rhabditomorpha</taxon>
        <taxon>Rhabditoidea</taxon>
        <taxon>Rhabditidae</taxon>
        <taxon>Peloderinae</taxon>
        <taxon>Caenorhabditis</taxon>
    </lineage>
</organism>
<proteinExistence type="predicted"/>
<name>A0AAE9JL25_CAEBR</name>
<dbReference type="EMBL" id="CP092624">
    <property type="protein sequence ID" value="UMM32888.1"/>
    <property type="molecule type" value="Genomic_DNA"/>
</dbReference>
<evidence type="ECO:0000313" key="2">
    <source>
        <dbReference type="EMBL" id="UMM32888.1"/>
    </source>
</evidence>
<keyword evidence="3" id="KW-1185">Reference proteome</keyword>
<protein>
    <submittedName>
        <fullName evidence="2">Uncharacterized protein</fullName>
    </submittedName>
</protein>
<sequence length="87" mass="9653">MGSYKQLMVFTSVFEMYYAMLDGAADVTVFAHGFAVVVFREYLPNSWVPSIVSMALVIAYCVTFGMCMARGRTYVSADIGVLFVSHD</sequence>
<keyword evidence="1" id="KW-0812">Transmembrane</keyword>
<dbReference type="Pfam" id="PF10326">
    <property type="entry name" value="7TM_GPCR_Str"/>
    <property type="match status" value="1"/>
</dbReference>
<keyword evidence="1" id="KW-0472">Membrane</keyword>
<dbReference type="AlphaFoldDB" id="A0AAE9JL25"/>
<accession>A0AAE9JL25</accession>
<evidence type="ECO:0000313" key="3">
    <source>
        <dbReference type="Proteomes" id="UP000829354"/>
    </source>
</evidence>
<reference evidence="2 3" key="1">
    <citation type="submission" date="2022-04" db="EMBL/GenBank/DDBJ databases">
        <title>Chromosome-level reference genomes for two strains of Caenorhabditis briggsae: an improved platform for comparative genomics.</title>
        <authorList>
            <person name="Stevens L."/>
            <person name="Andersen E."/>
        </authorList>
    </citation>
    <scope>NUCLEOTIDE SEQUENCE [LARGE SCALE GENOMIC DNA]</scope>
    <source>
        <strain evidence="2">VX34</strain>
        <tissue evidence="2">Whole-organism</tissue>
    </source>
</reference>
<feature type="transmembrane region" description="Helical" evidence="1">
    <location>
        <begin position="51"/>
        <end position="69"/>
    </location>
</feature>
<keyword evidence="1" id="KW-1133">Transmembrane helix</keyword>
<gene>
    <name evidence="2" type="ORF">L5515_006551</name>
</gene>
<feature type="transmembrane region" description="Helical" evidence="1">
    <location>
        <begin position="16"/>
        <end position="39"/>
    </location>
</feature>
<dbReference type="Proteomes" id="UP000829354">
    <property type="component" value="Chromosome V"/>
</dbReference>
<evidence type="ECO:0000256" key="1">
    <source>
        <dbReference type="SAM" id="Phobius"/>
    </source>
</evidence>
<dbReference type="InterPro" id="IPR019428">
    <property type="entry name" value="7TM_GPCR_serpentine_rcpt_Str"/>
</dbReference>